<dbReference type="EMBL" id="NESQ01000101">
    <property type="protein sequence ID" value="PUU79037.1"/>
    <property type="molecule type" value="Genomic_DNA"/>
</dbReference>
<gene>
    <name evidence="8" type="ORF">B9Z19DRAFT_1140530</name>
</gene>
<feature type="domain" description="Protein kinase" evidence="7">
    <location>
        <begin position="43"/>
        <end position="301"/>
    </location>
</feature>
<dbReference type="Gene3D" id="1.10.510.10">
    <property type="entry name" value="Transferase(Phosphotransferase) domain 1"/>
    <property type="match status" value="1"/>
</dbReference>
<comment type="caution">
    <text evidence="8">The sequence shown here is derived from an EMBL/GenBank/DDBJ whole genome shotgun (WGS) entry which is preliminary data.</text>
</comment>
<evidence type="ECO:0000259" key="7">
    <source>
        <dbReference type="PROSITE" id="PS50011"/>
    </source>
</evidence>
<keyword evidence="1" id="KW-0723">Serine/threonine-protein kinase</keyword>
<keyword evidence="2" id="KW-0808">Transferase</keyword>
<reference evidence="8 9" key="1">
    <citation type="submission" date="2017-04" db="EMBL/GenBank/DDBJ databases">
        <title>Draft genome sequence of Tuber borchii Vittad., a whitish edible truffle.</title>
        <authorList>
            <consortium name="DOE Joint Genome Institute"/>
            <person name="Murat C."/>
            <person name="Kuo A."/>
            <person name="Barry K.W."/>
            <person name="Clum A."/>
            <person name="Dockter R.B."/>
            <person name="Fauchery L."/>
            <person name="Iotti M."/>
            <person name="Kohler A."/>
            <person name="Labutti K."/>
            <person name="Lindquist E.A."/>
            <person name="Lipzen A."/>
            <person name="Ohm R.A."/>
            <person name="Wang M."/>
            <person name="Grigoriev I.V."/>
            <person name="Zambonelli A."/>
            <person name="Martin F.M."/>
        </authorList>
    </citation>
    <scope>NUCLEOTIDE SEQUENCE [LARGE SCALE GENOMIC DNA]</scope>
    <source>
        <strain evidence="8 9">Tbo3840</strain>
    </source>
</reference>
<keyword evidence="3" id="KW-0547">Nucleotide-binding</keyword>
<sequence length="484" mass="53769">MDKAQSDLVVWYKLETEFFQDHVTHTKYSRKAKNRNEKVKEDWSNCGELGRGGFGVVHKQIEKNTGRYRAIKTIDKRLDYSRELLVMAILAKRPSLFVEFQGWFEEPETLYIAMEYLKEGDLTRHIGSPLPQESVRNISKQILEGLKLMHQQGIAHRDLKPANIFVVSMSPVWVKLGDFGVSKRILDQATTTFHTRVFTQGYGAPEVQGVDSNSETSNYTNSVDIWSLGCVIYELLVGTKLFVSGFQLSGYLYGQWPFPENKLKELSPPMEDIGVLLLKSMLLIKPEDRPTAADALSHGWLAGLKSDDKDSGDDQDETAQCMGEDALGWSGGKQLASLDVPKGSSSERSPVTQEDKRCILGEVVLVANAQSQRGGHATTLGAIIDSSAMIPQSCAQSSTPKTKLNLHIKTVANKGWMLNSRPPTRNPPTADPRRGNNIQSTPGANGQTEPVPKKIHQAPASILDETESRVACRRTYHTRQSRSG</sequence>
<dbReference type="PROSITE" id="PS00108">
    <property type="entry name" value="PROTEIN_KINASE_ST"/>
    <property type="match status" value="1"/>
</dbReference>
<feature type="region of interest" description="Disordered" evidence="6">
    <location>
        <begin position="417"/>
        <end position="484"/>
    </location>
</feature>
<keyword evidence="4 8" id="KW-0418">Kinase</keyword>
<keyword evidence="5" id="KW-0067">ATP-binding</keyword>
<dbReference type="STRING" id="42251.A0A2T6ZU66"/>
<feature type="compositionally biased region" description="Polar residues" evidence="6">
    <location>
        <begin position="436"/>
        <end position="448"/>
    </location>
</feature>
<evidence type="ECO:0000256" key="1">
    <source>
        <dbReference type="ARBA" id="ARBA00022527"/>
    </source>
</evidence>
<accession>A0A2T6ZU66</accession>
<dbReference type="AlphaFoldDB" id="A0A2T6ZU66"/>
<evidence type="ECO:0000256" key="2">
    <source>
        <dbReference type="ARBA" id="ARBA00022679"/>
    </source>
</evidence>
<evidence type="ECO:0000313" key="8">
    <source>
        <dbReference type="EMBL" id="PUU79037.1"/>
    </source>
</evidence>
<dbReference type="PANTHER" id="PTHR24349">
    <property type="entry name" value="SERINE/THREONINE-PROTEIN KINASE"/>
    <property type="match status" value="1"/>
</dbReference>
<evidence type="ECO:0000313" key="9">
    <source>
        <dbReference type="Proteomes" id="UP000244722"/>
    </source>
</evidence>
<dbReference type="Pfam" id="PF00069">
    <property type="entry name" value="Pkinase"/>
    <property type="match status" value="1"/>
</dbReference>
<organism evidence="8 9">
    <name type="scientific">Tuber borchii</name>
    <name type="common">White truffle</name>
    <dbReference type="NCBI Taxonomy" id="42251"/>
    <lineage>
        <taxon>Eukaryota</taxon>
        <taxon>Fungi</taxon>
        <taxon>Dikarya</taxon>
        <taxon>Ascomycota</taxon>
        <taxon>Pezizomycotina</taxon>
        <taxon>Pezizomycetes</taxon>
        <taxon>Pezizales</taxon>
        <taxon>Tuberaceae</taxon>
        <taxon>Tuber</taxon>
    </lineage>
</organism>
<dbReference type="OrthoDB" id="10252171at2759"/>
<dbReference type="GO" id="GO:0005524">
    <property type="term" value="F:ATP binding"/>
    <property type="evidence" value="ECO:0007669"/>
    <property type="project" value="UniProtKB-KW"/>
</dbReference>
<dbReference type="InterPro" id="IPR011009">
    <property type="entry name" value="Kinase-like_dom_sf"/>
</dbReference>
<dbReference type="InterPro" id="IPR050205">
    <property type="entry name" value="CDPK_Ser/Thr_kinases"/>
</dbReference>
<dbReference type="InterPro" id="IPR000719">
    <property type="entry name" value="Prot_kinase_dom"/>
</dbReference>
<keyword evidence="9" id="KW-1185">Reference proteome</keyword>
<evidence type="ECO:0000256" key="5">
    <source>
        <dbReference type="ARBA" id="ARBA00022840"/>
    </source>
</evidence>
<dbReference type="InterPro" id="IPR008271">
    <property type="entry name" value="Ser/Thr_kinase_AS"/>
</dbReference>
<protein>
    <submittedName>
        <fullName evidence="8">Kinase-like domain-containing protein</fullName>
    </submittedName>
</protein>
<evidence type="ECO:0000256" key="6">
    <source>
        <dbReference type="SAM" id="MobiDB-lite"/>
    </source>
</evidence>
<name>A0A2T6ZU66_TUBBO</name>
<dbReference type="Proteomes" id="UP000244722">
    <property type="component" value="Unassembled WGS sequence"/>
</dbReference>
<proteinExistence type="predicted"/>
<evidence type="ECO:0000256" key="3">
    <source>
        <dbReference type="ARBA" id="ARBA00022741"/>
    </source>
</evidence>
<dbReference type="GO" id="GO:0004674">
    <property type="term" value="F:protein serine/threonine kinase activity"/>
    <property type="evidence" value="ECO:0007669"/>
    <property type="project" value="UniProtKB-KW"/>
</dbReference>
<evidence type="ECO:0000256" key="4">
    <source>
        <dbReference type="ARBA" id="ARBA00022777"/>
    </source>
</evidence>
<dbReference type="SMART" id="SM00220">
    <property type="entry name" value="S_TKc"/>
    <property type="match status" value="1"/>
</dbReference>
<dbReference type="SUPFAM" id="SSF56112">
    <property type="entry name" value="Protein kinase-like (PK-like)"/>
    <property type="match status" value="1"/>
</dbReference>
<dbReference type="PROSITE" id="PS50011">
    <property type="entry name" value="PROTEIN_KINASE_DOM"/>
    <property type="match status" value="1"/>
</dbReference>
<feature type="compositionally biased region" description="Basic residues" evidence="6">
    <location>
        <begin position="471"/>
        <end position="484"/>
    </location>
</feature>